<dbReference type="EMBL" id="LT598448">
    <property type="protein sequence ID" value="SCU88198.1"/>
    <property type="molecule type" value="Genomic_DNA"/>
</dbReference>
<organism evidence="2 3">
    <name type="scientific">Lachancea nothofagi CBS 11611</name>
    <dbReference type="NCBI Taxonomy" id="1266666"/>
    <lineage>
        <taxon>Eukaryota</taxon>
        <taxon>Fungi</taxon>
        <taxon>Dikarya</taxon>
        <taxon>Ascomycota</taxon>
        <taxon>Saccharomycotina</taxon>
        <taxon>Saccharomycetes</taxon>
        <taxon>Saccharomycetales</taxon>
        <taxon>Saccharomycetaceae</taxon>
        <taxon>Lachancea</taxon>
    </lineage>
</organism>
<dbReference type="Proteomes" id="UP000189911">
    <property type="component" value="Chromosome D"/>
</dbReference>
<dbReference type="AlphaFoldDB" id="A0A1G4JDC7"/>
<feature type="compositionally biased region" description="Polar residues" evidence="1">
    <location>
        <begin position="13"/>
        <end position="32"/>
    </location>
</feature>
<dbReference type="Pfam" id="PF08691">
    <property type="entry name" value="Nse5"/>
    <property type="match status" value="1"/>
</dbReference>
<evidence type="ECO:0000313" key="2">
    <source>
        <dbReference type="EMBL" id="SCU88198.1"/>
    </source>
</evidence>
<reference evidence="3" key="1">
    <citation type="submission" date="2016-03" db="EMBL/GenBank/DDBJ databases">
        <authorList>
            <person name="Devillers Hugo."/>
        </authorList>
    </citation>
    <scope>NUCLEOTIDE SEQUENCE [LARGE SCALE GENOMIC DNA]</scope>
</reference>
<name>A0A1G4JDC7_9SACH</name>
<feature type="compositionally biased region" description="Low complexity" evidence="1">
    <location>
        <begin position="65"/>
        <end position="77"/>
    </location>
</feature>
<keyword evidence="3" id="KW-1185">Reference proteome</keyword>
<protein>
    <submittedName>
        <fullName evidence="2">LANO_0D01398g1_1</fullName>
    </submittedName>
</protein>
<feature type="compositionally biased region" description="Basic and acidic residues" evidence="1">
    <location>
        <begin position="52"/>
        <end position="64"/>
    </location>
</feature>
<feature type="region of interest" description="Disordered" evidence="1">
    <location>
        <begin position="1"/>
        <end position="78"/>
    </location>
</feature>
<dbReference type="OrthoDB" id="4066051at2759"/>
<accession>A0A1G4JDC7</accession>
<dbReference type="InterPro" id="IPR014803">
    <property type="entry name" value="DNA_repair_Nse5/Nse6"/>
</dbReference>
<evidence type="ECO:0000313" key="3">
    <source>
        <dbReference type="Proteomes" id="UP000189911"/>
    </source>
</evidence>
<gene>
    <name evidence="2" type="ORF">LANO_0D01398G</name>
</gene>
<proteinExistence type="predicted"/>
<evidence type="ECO:0000256" key="1">
    <source>
        <dbReference type="SAM" id="MobiDB-lite"/>
    </source>
</evidence>
<sequence length="408" mass="47025">MATDPKFDESDSPIDTSEYVSAASNAGSQFAEVSQGPDCFRDSQESDNQSLIEKHELLSDKGELSDSSISNSIDGSDPLQSLGLEVGSRSSEVNFKDHEKLHFVEFDTDHTFDDALVTRLDKFEDLSKGLETPLTKPSSSKAFNTDTIEKLKSTLKHSVPNAYLEMVFRENHSQQFQDWFFITEDGQAENQEPWDLFLNQKKPRKTNLRCLLRSFGVSSQYMPESSEAIITTMFDGMNYLESIEWMCQQLEDHTESIGFDGTFLRFILDRNVFNSAECTSSWCSNIYGKLCQDRFLRIYLQLVAQDEYLLHLRVSRQIPEFHEVLLERLFPRSSQQTFIHAFDKILRSKDYSKLLYFVLFIYGTKKMPFGITEASVILKDQIHDLCEDGNQLELIIVRSYINFFMKIV</sequence>